<evidence type="ECO:0000313" key="7">
    <source>
        <dbReference type="EMBL" id="CAA9265707.1"/>
    </source>
</evidence>
<keyword evidence="3 5" id="KW-0479">Metal-binding</keyword>
<reference evidence="7" key="1">
    <citation type="submission" date="2020-02" db="EMBL/GenBank/DDBJ databases">
        <authorList>
            <person name="Meier V. D."/>
        </authorList>
    </citation>
    <scope>NUCLEOTIDE SEQUENCE</scope>
    <source>
        <strain evidence="7">AVDCRST_MAG63</strain>
    </source>
</reference>
<evidence type="ECO:0000256" key="5">
    <source>
        <dbReference type="HAMAP-Rule" id="MF_00265"/>
    </source>
</evidence>
<comment type="cofactor">
    <cofactor evidence="5">
        <name>Mg(2+)</name>
        <dbReference type="ChEBI" id="CHEBI:18420"/>
    </cofactor>
</comment>
<sequence length="148" mass="15858">MGALTLPAGGLVYVDTQILIYTVERHPAYEPVLRPLWEAAQDGDVEAVSSDLTLMETLVSPLRSGDAALQADYERALLGTDLRLLPLTQVVLREAARLRASIPGLRTPDALHAATALLSGCALFVTNDRGFRRVAGLPLVLLDDVLAS</sequence>
<keyword evidence="5" id="KW-0460">Magnesium</keyword>
<dbReference type="GO" id="GO:0004540">
    <property type="term" value="F:RNA nuclease activity"/>
    <property type="evidence" value="ECO:0007669"/>
    <property type="project" value="InterPro"/>
</dbReference>
<accession>A0A6J4J355</accession>
<feature type="domain" description="PIN" evidence="6">
    <location>
        <begin position="12"/>
        <end position="136"/>
    </location>
</feature>
<organism evidence="7">
    <name type="scientific">uncultured Armatimonadetes bacterium</name>
    <dbReference type="NCBI Taxonomy" id="157466"/>
    <lineage>
        <taxon>Bacteria</taxon>
        <taxon>Bacillati</taxon>
        <taxon>Armatimonadota</taxon>
        <taxon>environmental samples</taxon>
    </lineage>
</organism>
<proteinExistence type="inferred from homology"/>
<keyword evidence="2 5" id="KW-0540">Nuclease</keyword>
<evidence type="ECO:0000256" key="1">
    <source>
        <dbReference type="ARBA" id="ARBA00022649"/>
    </source>
</evidence>
<dbReference type="Gene3D" id="3.40.50.1010">
    <property type="entry name" value="5'-nuclease"/>
    <property type="match status" value="1"/>
</dbReference>
<comment type="similarity">
    <text evidence="5">Belongs to the PINc/VapC protein family.</text>
</comment>
<feature type="binding site" evidence="5">
    <location>
        <position position="109"/>
    </location>
    <ligand>
        <name>Mg(2+)</name>
        <dbReference type="ChEBI" id="CHEBI:18420"/>
    </ligand>
</feature>
<dbReference type="EC" id="3.1.-.-" evidence="5"/>
<dbReference type="InterPro" id="IPR022907">
    <property type="entry name" value="VapC_family"/>
</dbReference>
<dbReference type="InterPro" id="IPR029060">
    <property type="entry name" value="PIN-like_dom_sf"/>
</dbReference>
<evidence type="ECO:0000259" key="6">
    <source>
        <dbReference type="Pfam" id="PF01850"/>
    </source>
</evidence>
<dbReference type="EMBL" id="CADCTO010000344">
    <property type="protein sequence ID" value="CAA9265707.1"/>
    <property type="molecule type" value="Genomic_DNA"/>
</dbReference>
<evidence type="ECO:0000256" key="3">
    <source>
        <dbReference type="ARBA" id="ARBA00022723"/>
    </source>
</evidence>
<keyword evidence="4 5" id="KW-0378">Hydrolase</keyword>
<protein>
    <recommendedName>
        <fullName evidence="5">Ribonuclease VapC</fullName>
        <shortName evidence="5">RNase VapC</shortName>
        <ecNumber evidence="5">3.1.-.-</ecNumber>
    </recommendedName>
    <alternativeName>
        <fullName evidence="5">Toxin VapC</fullName>
    </alternativeName>
</protein>
<dbReference type="HAMAP" id="MF_00265">
    <property type="entry name" value="VapC_Nob1"/>
    <property type="match status" value="1"/>
</dbReference>
<dbReference type="AlphaFoldDB" id="A0A6J4J355"/>
<evidence type="ECO:0000256" key="2">
    <source>
        <dbReference type="ARBA" id="ARBA00022722"/>
    </source>
</evidence>
<comment type="function">
    <text evidence="5">Toxic component of a toxin-antitoxin (TA) system. An RNase.</text>
</comment>
<dbReference type="SUPFAM" id="SSF88723">
    <property type="entry name" value="PIN domain-like"/>
    <property type="match status" value="1"/>
</dbReference>
<keyword evidence="1 5" id="KW-1277">Toxin-antitoxin system</keyword>
<gene>
    <name evidence="5" type="primary">vapC</name>
    <name evidence="7" type="ORF">AVDCRST_MAG63-2664</name>
</gene>
<name>A0A6J4J355_9BACT</name>
<dbReference type="InterPro" id="IPR002716">
    <property type="entry name" value="PIN_dom"/>
</dbReference>
<evidence type="ECO:0000256" key="4">
    <source>
        <dbReference type="ARBA" id="ARBA00022801"/>
    </source>
</evidence>
<dbReference type="GO" id="GO:0000287">
    <property type="term" value="F:magnesium ion binding"/>
    <property type="evidence" value="ECO:0007669"/>
    <property type="project" value="UniProtKB-UniRule"/>
</dbReference>
<keyword evidence="5" id="KW-0800">Toxin</keyword>
<dbReference type="Pfam" id="PF01850">
    <property type="entry name" value="PIN"/>
    <property type="match status" value="1"/>
</dbReference>
<dbReference type="GO" id="GO:0016787">
    <property type="term" value="F:hydrolase activity"/>
    <property type="evidence" value="ECO:0007669"/>
    <property type="project" value="UniProtKB-KW"/>
</dbReference>
<dbReference type="GO" id="GO:0090729">
    <property type="term" value="F:toxin activity"/>
    <property type="evidence" value="ECO:0007669"/>
    <property type="project" value="UniProtKB-KW"/>
</dbReference>
<feature type="binding site" evidence="5">
    <location>
        <position position="15"/>
    </location>
    <ligand>
        <name>Mg(2+)</name>
        <dbReference type="ChEBI" id="CHEBI:18420"/>
    </ligand>
</feature>